<dbReference type="InterPro" id="IPR050090">
    <property type="entry name" value="Tyrosine_recombinase_XerCD"/>
</dbReference>
<dbReference type="GO" id="GO:0003677">
    <property type="term" value="F:DNA binding"/>
    <property type="evidence" value="ECO:0007669"/>
    <property type="project" value="InterPro"/>
</dbReference>
<gene>
    <name evidence="3" type="ORF">CARN5_0364</name>
</gene>
<dbReference type="EMBL" id="CABP01000159">
    <property type="protein sequence ID" value="CBI06142.1"/>
    <property type="molecule type" value="Genomic_DNA"/>
</dbReference>
<protein>
    <submittedName>
        <fullName evidence="3">Tyrosine recombinase XerD</fullName>
    </submittedName>
</protein>
<reference evidence="3" key="1">
    <citation type="submission" date="2009-10" db="EMBL/GenBank/DDBJ databases">
        <title>Diversity of trophic interactions inside an arsenic-rich microbial ecosystem.</title>
        <authorList>
            <person name="Bertin P.N."/>
            <person name="Heinrich-Salmeron A."/>
            <person name="Pelletier E."/>
            <person name="Goulhen-Chollet F."/>
            <person name="Arsene-Ploetze F."/>
            <person name="Gallien S."/>
            <person name="Calteau A."/>
            <person name="Vallenet D."/>
            <person name="Casiot C."/>
            <person name="Chane-Woon-Ming B."/>
            <person name="Giloteaux L."/>
            <person name="Barakat M."/>
            <person name="Bonnefoy V."/>
            <person name="Bruneel O."/>
            <person name="Chandler M."/>
            <person name="Cleiss J."/>
            <person name="Duran R."/>
            <person name="Elbaz-Poulichet F."/>
            <person name="Fonknechten N."/>
            <person name="Lauga B."/>
            <person name="Mornico D."/>
            <person name="Ortet P."/>
            <person name="Schaeffer C."/>
            <person name="Siguier P."/>
            <person name="Alexander Thil Smith A."/>
            <person name="Van Dorsselaer A."/>
            <person name="Weissenbach J."/>
            <person name="Medigue C."/>
            <person name="Le Paslier D."/>
        </authorList>
    </citation>
    <scope>NUCLEOTIDE SEQUENCE</scope>
</reference>
<feature type="domain" description="Tyr recombinase" evidence="2">
    <location>
        <begin position="1"/>
        <end position="103"/>
    </location>
</feature>
<evidence type="ECO:0000313" key="3">
    <source>
        <dbReference type="EMBL" id="CBI06142.1"/>
    </source>
</evidence>
<dbReference type="PANTHER" id="PTHR30349">
    <property type="entry name" value="PHAGE INTEGRASE-RELATED"/>
    <property type="match status" value="1"/>
</dbReference>
<dbReference type="PANTHER" id="PTHR30349:SF90">
    <property type="entry name" value="TYROSINE RECOMBINASE XERD"/>
    <property type="match status" value="1"/>
</dbReference>
<dbReference type="InterPro" id="IPR013762">
    <property type="entry name" value="Integrase-like_cat_sf"/>
</dbReference>
<evidence type="ECO:0000259" key="2">
    <source>
        <dbReference type="PROSITE" id="PS51898"/>
    </source>
</evidence>
<evidence type="ECO:0000256" key="1">
    <source>
        <dbReference type="ARBA" id="ARBA00023172"/>
    </source>
</evidence>
<dbReference type="AlphaFoldDB" id="E6QFZ3"/>
<keyword evidence="1" id="KW-0233">DNA recombination</keyword>
<name>E6QFZ3_9ZZZZ</name>
<accession>E6QFZ3</accession>
<dbReference type="GO" id="GO:0015074">
    <property type="term" value="P:DNA integration"/>
    <property type="evidence" value="ECO:0007669"/>
    <property type="project" value="InterPro"/>
</dbReference>
<dbReference type="Gene3D" id="1.10.443.10">
    <property type="entry name" value="Intergrase catalytic core"/>
    <property type="match status" value="1"/>
</dbReference>
<dbReference type="InterPro" id="IPR011010">
    <property type="entry name" value="DNA_brk_join_enz"/>
</dbReference>
<dbReference type="GO" id="GO:0006310">
    <property type="term" value="P:DNA recombination"/>
    <property type="evidence" value="ECO:0007669"/>
    <property type="project" value="UniProtKB-KW"/>
</dbReference>
<dbReference type="SUPFAM" id="SSF56349">
    <property type="entry name" value="DNA breaking-rejoining enzymes"/>
    <property type="match status" value="1"/>
</dbReference>
<organism evidence="3">
    <name type="scientific">mine drainage metagenome</name>
    <dbReference type="NCBI Taxonomy" id="410659"/>
    <lineage>
        <taxon>unclassified sequences</taxon>
        <taxon>metagenomes</taxon>
        <taxon>ecological metagenomes</taxon>
    </lineage>
</organism>
<comment type="caution">
    <text evidence="3">The sequence shown here is derived from an EMBL/GenBank/DDBJ whole genome shotgun (WGS) entry which is preliminary data.</text>
</comment>
<dbReference type="Pfam" id="PF00589">
    <property type="entry name" value="Phage_integrase"/>
    <property type="match status" value="1"/>
</dbReference>
<dbReference type="InterPro" id="IPR002104">
    <property type="entry name" value="Integrase_catalytic"/>
</dbReference>
<dbReference type="PROSITE" id="PS51898">
    <property type="entry name" value="TYR_RECOMBINASE"/>
    <property type="match status" value="1"/>
</dbReference>
<proteinExistence type="predicted"/>
<sequence>MTQYLQMGRPQILGQRISAALFVTGRGAAMTRQRFWQNIERYARSAGITQTVSPHSLRHAFATHLLNHGADLRSVQLMLGHAALSTTEIYTHVAQARLKALHAKHHPRG</sequence>